<dbReference type="NCBIfam" id="TIGR00806">
    <property type="entry name" value="rfc"/>
    <property type="match status" value="1"/>
</dbReference>
<dbReference type="Proteomes" id="UP001432322">
    <property type="component" value="Unassembled WGS sequence"/>
</dbReference>
<evidence type="ECO:0008006" key="6">
    <source>
        <dbReference type="Google" id="ProtNLM"/>
    </source>
</evidence>
<evidence type="ECO:0000256" key="3">
    <source>
        <dbReference type="SAM" id="Phobius"/>
    </source>
</evidence>
<feature type="transmembrane region" description="Helical" evidence="3">
    <location>
        <begin position="99"/>
        <end position="120"/>
    </location>
</feature>
<dbReference type="GO" id="GO:0005886">
    <property type="term" value="C:plasma membrane"/>
    <property type="evidence" value="ECO:0007669"/>
    <property type="project" value="UniProtKB-UniRule"/>
</dbReference>
<evidence type="ECO:0000256" key="1">
    <source>
        <dbReference type="ARBA" id="ARBA00005773"/>
    </source>
</evidence>
<keyword evidence="5" id="KW-1185">Reference proteome</keyword>
<feature type="transmembrane region" description="Helical" evidence="3">
    <location>
        <begin position="132"/>
        <end position="153"/>
    </location>
</feature>
<dbReference type="InterPro" id="IPR002666">
    <property type="entry name" value="Folate_carrier"/>
</dbReference>
<dbReference type="SUPFAM" id="SSF103473">
    <property type="entry name" value="MFS general substrate transporter"/>
    <property type="match status" value="1"/>
</dbReference>
<dbReference type="Gene3D" id="1.20.1250.20">
    <property type="entry name" value="MFS general substrate transporter like domains"/>
    <property type="match status" value="1"/>
</dbReference>
<evidence type="ECO:0000313" key="4">
    <source>
        <dbReference type="EMBL" id="GMT31950.1"/>
    </source>
</evidence>
<dbReference type="InterPro" id="IPR036259">
    <property type="entry name" value="MFS_trans_sf"/>
</dbReference>
<feature type="transmembrane region" description="Helical" evidence="3">
    <location>
        <begin position="378"/>
        <end position="399"/>
    </location>
</feature>
<feature type="transmembrane region" description="Helical" evidence="3">
    <location>
        <begin position="49"/>
        <end position="67"/>
    </location>
</feature>
<comment type="similarity">
    <text evidence="1 2">Belongs to the reduced folate carrier (RFC) transporter (TC 2.A.48) family.</text>
</comment>
<dbReference type="EMBL" id="BTSY01000006">
    <property type="protein sequence ID" value="GMT31950.1"/>
    <property type="molecule type" value="Genomic_DNA"/>
</dbReference>
<comment type="caution">
    <text evidence="4">The sequence shown here is derived from an EMBL/GenBank/DDBJ whole genome shotgun (WGS) entry which is preliminary data.</text>
</comment>
<feature type="transmembrane region" description="Helical" evidence="3">
    <location>
        <begin position="159"/>
        <end position="181"/>
    </location>
</feature>
<dbReference type="AlphaFoldDB" id="A0AAV5WN35"/>
<sequence length="451" mass="50383">MHWKATTVLICVYGIVKEFRPATPFLTPFLVSEYKNFTKEVVYGDIYPFWTYSYFLFMIPIFFLTDVLRYKPIIILEAATLTGTWALLVWGQGKLQMQIMQIIFGLSSAAEIAYYSYMYAMVDEKNFKRVSSYIRSAAMIGKLIAFSLAQVLVSTNTGTYLLLNQISFVAVAIVTVIALFLPSVPTVKVDKQTRIRAIGGSIRSKEEENDGDMEEKEPLSRNEVERSKMASGVRMYFTLTLRSLSIYRTSPAVFKWSVWWALAACGYYQIANYAQTLWISMQPDVDHVQNGLALVANTLIGAILSFGMQYLSIDWGRWGGPTLATASLIIAVLQLVAAYTEQIFIAYACYVCTSAIYNMLITAACFNIASLLTASNYGLVFGVNTFVAVILQSVLTFLIADSNGLNLDIRLQFIVYGCYFGVVSLVFMVSIVVSCFQQSSTLTREEASLTG</sequence>
<evidence type="ECO:0000256" key="2">
    <source>
        <dbReference type="PIRNR" id="PIRNR028739"/>
    </source>
</evidence>
<protein>
    <recommendedName>
        <fullName evidence="6">Folt-1</fullName>
    </recommendedName>
</protein>
<feature type="transmembrane region" description="Helical" evidence="3">
    <location>
        <begin position="318"/>
        <end position="337"/>
    </location>
</feature>
<dbReference type="Pfam" id="PF01770">
    <property type="entry name" value="Folate_carrier"/>
    <property type="match status" value="1"/>
</dbReference>
<feature type="transmembrane region" description="Helical" evidence="3">
    <location>
        <begin position="74"/>
        <end position="93"/>
    </location>
</feature>
<proteinExistence type="inferred from homology"/>
<keyword evidence="2 3" id="KW-0472">Membrane</keyword>
<feature type="transmembrane region" description="Helical" evidence="3">
    <location>
        <begin position="411"/>
        <end position="436"/>
    </location>
</feature>
<keyword evidence="3" id="KW-1133">Transmembrane helix</keyword>
<feature type="transmembrane region" description="Helical" evidence="3">
    <location>
        <begin position="291"/>
        <end position="311"/>
    </location>
</feature>
<organism evidence="4 5">
    <name type="scientific">Pristionchus fissidentatus</name>
    <dbReference type="NCBI Taxonomy" id="1538716"/>
    <lineage>
        <taxon>Eukaryota</taxon>
        <taxon>Metazoa</taxon>
        <taxon>Ecdysozoa</taxon>
        <taxon>Nematoda</taxon>
        <taxon>Chromadorea</taxon>
        <taxon>Rhabditida</taxon>
        <taxon>Rhabditina</taxon>
        <taxon>Diplogasteromorpha</taxon>
        <taxon>Diplogasteroidea</taxon>
        <taxon>Neodiplogasteridae</taxon>
        <taxon>Pristionchus</taxon>
    </lineage>
</organism>
<name>A0AAV5WN35_9BILA</name>
<gene>
    <name evidence="4" type="ORF">PFISCL1PPCAC_23247</name>
</gene>
<comment type="subcellular location">
    <subcellularLocation>
        <location evidence="2">Membrane</location>
        <topology evidence="2">Multi-pass membrane protein</topology>
    </subcellularLocation>
</comment>
<dbReference type="PANTHER" id="PTHR10686">
    <property type="entry name" value="FOLATE TRANSPORTER"/>
    <property type="match status" value="1"/>
</dbReference>
<feature type="transmembrane region" description="Helical" evidence="3">
    <location>
        <begin position="252"/>
        <end position="271"/>
    </location>
</feature>
<feature type="transmembrane region" description="Helical" evidence="3">
    <location>
        <begin position="343"/>
        <end position="366"/>
    </location>
</feature>
<keyword evidence="3" id="KW-0812">Transmembrane</keyword>
<reference evidence="4" key="1">
    <citation type="submission" date="2023-10" db="EMBL/GenBank/DDBJ databases">
        <title>Genome assembly of Pristionchus species.</title>
        <authorList>
            <person name="Yoshida K."/>
            <person name="Sommer R.J."/>
        </authorList>
    </citation>
    <scope>NUCLEOTIDE SEQUENCE</scope>
    <source>
        <strain evidence="4">RS5133</strain>
    </source>
</reference>
<accession>A0AAV5WN35</accession>
<keyword evidence="2" id="KW-0813">Transport</keyword>
<dbReference type="PIRSF" id="PIRSF028739">
    <property type="entry name" value="Folate_carrier"/>
    <property type="match status" value="1"/>
</dbReference>
<evidence type="ECO:0000313" key="5">
    <source>
        <dbReference type="Proteomes" id="UP001432322"/>
    </source>
</evidence>
<dbReference type="GO" id="GO:0090482">
    <property type="term" value="F:vitamin transmembrane transporter activity"/>
    <property type="evidence" value="ECO:0007669"/>
    <property type="project" value="InterPro"/>
</dbReference>
<dbReference type="PANTHER" id="PTHR10686:SF20">
    <property type="entry name" value="FOLATE TRANSPORTER 1"/>
    <property type="match status" value="1"/>
</dbReference>